<dbReference type="PANTHER" id="PTHR43662">
    <property type="match status" value="1"/>
</dbReference>
<reference evidence="5" key="3">
    <citation type="journal article" date="2019" name="Microbiol. Resour. Announc.">
        <title>Genome Sequence of Metarhizium rileyi, a Microbial Control Agent for Lepidoptera.</title>
        <authorList>
            <person name="Binneck E."/>
            <person name="Lastra C.C.L."/>
            <person name="Sosa-Gomez D.R."/>
        </authorList>
    </citation>
    <scope>NUCLEOTIDE SEQUENCE</scope>
    <source>
        <strain evidence="5">Cep018-CH2</strain>
    </source>
</reference>
<organism evidence="4 6">
    <name type="scientific">Metarhizium rileyi (strain RCEF 4871)</name>
    <name type="common">Nomuraea rileyi</name>
    <dbReference type="NCBI Taxonomy" id="1649241"/>
    <lineage>
        <taxon>Eukaryota</taxon>
        <taxon>Fungi</taxon>
        <taxon>Dikarya</taxon>
        <taxon>Ascomycota</taxon>
        <taxon>Pezizomycotina</taxon>
        <taxon>Sordariomycetes</taxon>
        <taxon>Hypocreomycetidae</taxon>
        <taxon>Hypocreales</taxon>
        <taxon>Clavicipitaceae</taxon>
        <taxon>Metarhizium</taxon>
    </lineage>
</organism>
<evidence type="ECO:0000313" key="7">
    <source>
        <dbReference type="Proteomes" id="UP000317257"/>
    </source>
</evidence>
<sequence length="487" mass="52802">MLRSVALSAGLVAGANAFWRMECPGRTALARMDPIVNPNQVSPHEHTIHGSSGFFEGANSSDLLAGSCTSCRVSQDKSAYWTPTVYFQDEKTGDLEMVSQVGGMLAYYLLYGQNIVAFPPGFRMIAGTNERRNYTLGDPAQPDPDKWRWASLGQTSQEDLAQRAIGFNCLNYAKTPAEPTLYRHTLPEKSWLDKHCTNGVRFELMFPSCWDGKSTDSKNHKDHMAFPTLVMDGTCPDSHPVRTPSMLFETIWDTYAFKGREGKFVVSNGDTTGNGYHGDFMTGWDPDFLQKAINTCTNLSGRIQDCPIFDVMDQGKAASCKLQKPPIVSGGDARKPMKELPGGIKVGGIVGTHDDNKPAAKTTQASPSQASPSPVQHSVVKSPVAAVLPGLAFKEQAPSSPVPQPPTTSVAPTTAPPAPPAPAATASTGPSFYTTGYITESDRVIEILWMKKEVTTTVYVESPAPTPVGGLEHRRRHVHRGHVHGKL</sequence>
<evidence type="ECO:0000259" key="3">
    <source>
        <dbReference type="Pfam" id="PF09362"/>
    </source>
</evidence>
<dbReference type="EMBL" id="AZHC01000015">
    <property type="protein sequence ID" value="OAA41688.1"/>
    <property type="molecule type" value="Genomic_DNA"/>
</dbReference>
<feature type="domain" description="DUF1996" evidence="3">
    <location>
        <begin position="33"/>
        <end position="284"/>
    </location>
</feature>
<accession>A0A162JAN2</accession>
<dbReference type="AlphaFoldDB" id="A0A162JAN2"/>
<evidence type="ECO:0000256" key="1">
    <source>
        <dbReference type="SAM" id="MobiDB-lite"/>
    </source>
</evidence>
<feature type="chain" id="PRO_5007835780" description="DUF1996 domain-containing protein" evidence="2">
    <location>
        <begin position="18"/>
        <end position="487"/>
    </location>
</feature>
<feature type="signal peptide" evidence="2">
    <location>
        <begin position="1"/>
        <end position="17"/>
    </location>
</feature>
<comment type="caution">
    <text evidence="4">The sequence shown here is derived from an EMBL/GenBank/DDBJ whole genome shotgun (WGS) entry which is preliminary data.</text>
</comment>
<name>A0A162JAN2_METRR</name>
<dbReference type="EMBL" id="SBHS01000018">
    <property type="protein sequence ID" value="TWU73417.1"/>
    <property type="molecule type" value="Genomic_DNA"/>
</dbReference>
<dbReference type="Pfam" id="PF09362">
    <property type="entry name" value="DUF1996"/>
    <property type="match status" value="1"/>
</dbReference>
<evidence type="ECO:0000313" key="5">
    <source>
        <dbReference type="EMBL" id="TWU73417.1"/>
    </source>
</evidence>
<keyword evidence="2" id="KW-0732">Signal</keyword>
<evidence type="ECO:0000256" key="2">
    <source>
        <dbReference type="SAM" id="SignalP"/>
    </source>
</evidence>
<gene>
    <name evidence="5" type="ORF">ED733_003813</name>
    <name evidence="4" type="ORF">NOR_05196</name>
</gene>
<keyword evidence="6" id="KW-1185">Reference proteome</keyword>
<protein>
    <recommendedName>
        <fullName evidence="3">DUF1996 domain-containing protein</fullName>
    </recommendedName>
</protein>
<evidence type="ECO:0000313" key="4">
    <source>
        <dbReference type="EMBL" id="OAA41688.1"/>
    </source>
</evidence>
<dbReference type="Proteomes" id="UP000317257">
    <property type="component" value="Unassembled WGS sequence"/>
</dbReference>
<accession>A0A5C6G8M8</accession>
<dbReference type="OrthoDB" id="74764at2759"/>
<dbReference type="OMA" id="ANCKDGI"/>
<feature type="region of interest" description="Disordered" evidence="1">
    <location>
        <begin position="348"/>
        <end position="378"/>
    </location>
</feature>
<feature type="compositionally biased region" description="Low complexity" evidence="1">
    <location>
        <begin position="364"/>
        <end position="378"/>
    </location>
</feature>
<reference evidence="7" key="2">
    <citation type="submission" date="2018-12" db="EMBL/GenBank/DDBJ databases">
        <title>The complete genome of Metarhizium rileyi, a key fungal pathogen of Lepidoptera.</title>
        <authorList>
            <person name="Binneck E."/>
            <person name="Lastra C.C.L."/>
            <person name="Sosa-Gomez D.R."/>
        </authorList>
    </citation>
    <scope>NUCLEOTIDE SEQUENCE [LARGE SCALE GENOMIC DNA]</scope>
    <source>
        <strain evidence="7">Cep018-CH2</strain>
    </source>
</reference>
<dbReference type="InterPro" id="IPR018535">
    <property type="entry name" value="DUF1996"/>
</dbReference>
<proteinExistence type="predicted"/>
<evidence type="ECO:0000313" key="6">
    <source>
        <dbReference type="Proteomes" id="UP000243498"/>
    </source>
</evidence>
<feature type="region of interest" description="Disordered" evidence="1">
    <location>
        <begin position="395"/>
        <end position="431"/>
    </location>
</feature>
<reference evidence="4 6" key="1">
    <citation type="journal article" date="2016" name="Genome Biol. Evol.">
        <title>Divergent and convergent evolution of fungal pathogenicity.</title>
        <authorList>
            <person name="Shang Y."/>
            <person name="Xiao G."/>
            <person name="Zheng P."/>
            <person name="Cen K."/>
            <person name="Zhan S."/>
            <person name="Wang C."/>
        </authorList>
    </citation>
    <scope>NUCLEOTIDE SEQUENCE [LARGE SCALE GENOMIC DNA]</scope>
    <source>
        <strain evidence="4 6">RCEF 4871</strain>
    </source>
</reference>
<dbReference type="PANTHER" id="PTHR43662:SF7">
    <property type="entry name" value="DUF1996 DOMAIN-CONTAINING PROTEIN"/>
    <property type="match status" value="1"/>
</dbReference>
<dbReference type="Proteomes" id="UP000243498">
    <property type="component" value="Unassembled WGS sequence"/>
</dbReference>